<keyword evidence="3" id="KW-1185">Reference proteome</keyword>
<dbReference type="InterPro" id="IPR051554">
    <property type="entry name" value="Acetyltransferase_Eis"/>
</dbReference>
<dbReference type="PROSITE" id="PS51186">
    <property type="entry name" value="GNAT"/>
    <property type="match status" value="1"/>
</dbReference>
<dbReference type="CDD" id="cd04301">
    <property type="entry name" value="NAT_SF"/>
    <property type="match status" value="1"/>
</dbReference>
<dbReference type="PANTHER" id="PTHR37817">
    <property type="entry name" value="N-ACETYLTRANSFERASE EIS"/>
    <property type="match status" value="1"/>
</dbReference>
<dbReference type="Proteomes" id="UP000316330">
    <property type="component" value="Unassembled WGS sequence"/>
</dbReference>
<feature type="domain" description="N-acetyltransferase" evidence="1">
    <location>
        <begin position="57"/>
        <end position="204"/>
    </location>
</feature>
<accession>A0A559JGZ1</accession>
<gene>
    <name evidence="2" type="ORF">FPZ45_14490</name>
</gene>
<dbReference type="InterPro" id="IPR025559">
    <property type="entry name" value="Eis_dom"/>
</dbReference>
<evidence type="ECO:0000313" key="2">
    <source>
        <dbReference type="EMBL" id="TVX99136.1"/>
    </source>
</evidence>
<dbReference type="Pfam" id="PF17668">
    <property type="entry name" value="Acetyltransf_17"/>
    <property type="match status" value="1"/>
</dbReference>
<dbReference type="GO" id="GO:0034069">
    <property type="term" value="F:aminoglycoside N-acetyltransferase activity"/>
    <property type="evidence" value="ECO:0007669"/>
    <property type="project" value="TreeGrafter"/>
</dbReference>
<dbReference type="PANTHER" id="PTHR37817:SF1">
    <property type="entry name" value="N-ACETYLTRANSFERASE EIS"/>
    <property type="match status" value="1"/>
</dbReference>
<protein>
    <submittedName>
        <fullName evidence="2">GNAT family N-acetyltransferase</fullName>
    </submittedName>
</protein>
<reference evidence="2 3" key="1">
    <citation type="submission" date="2019-07" db="EMBL/GenBank/DDBJ databases">
        <authorList>
            <person name="Kim J."/>
        </authorList>
    </citation>
    <scope>NUCLEOTIDE SEQUENCE [LARGE SCALE GENOMIC DNA]</scope>
    <source>
        <strain evidence="2 3">G13</strain>
    </source>
</reference>
<dbReference type="GO" id="GO:0030649">
    <property type="term" value="P:aminoglycoside antibiotic catabolic process"/>
    <property type="evidence" value="ECO:0007669"/>
    <property type="project" value="TreeGrafter"/>
</dbReference>
<sequence>MSCKHGIPQLLIIYNHRLLTVGHIITNGYITVNKKSKPKSGNIGGVVRQKKRRRESMEIRQLKVEDFEERIALSQFAFQMKLSEQDIETRRKAFRPERDWGAFDENGALMSAMLIIPLEAWIHGRKIPMGGIAGVATWPDARRQGCVSKLIQHAYKVMRDNGQTISMLHPFAFAFYRKFGYELTIEHKKYTLEASQLPPRTETPGQVKRMAKLDIELLDGIYSDYAIRYNGNVARTPDWWTDRVLKKKGTTAVYYNAEGKPEGYVFYDVENKTMTVHEMAATNETARKALWTYIGNHDSMIGQATVIAPIDDSLPFLLADPRIKQEVIPYFMTRIVDAEAFAKQYAWEKGVGEEAVVMKLEDAHAPWNNGLFRLAWSAEGEGRMERLSDSEAGEETVRCDIQTLVAILTGGRKPTWLASVGRLSGPEESLRLLERRVPERTPYLMDFF</sequence>
<evidence type="ECO:0000313" key="3">
    <source>
        <dbReference type="Proteomes" id="UP000316330"/>
    </source>
</evidence>
<dbReference type="InterPro" id="IPR036527">
    <property type="entry name" value="SCP2_sterol-bd_dom_sf"/>
</dbReference>
<keyword evidence="2" id="KW-0808">Transferase</keyword>
<dbReference type="OrthoDB" id="9768284at2"/>
<dbReference type="InterPro" id="IPR000182">
    <property type="entry name" value="GNAT_dom"/>
</dbReference>
<organism evidence="2 3">
    <name type="scientific">Cohnella terricola</name>
    <dbReference type="NCBI Taxonomy" id="1289167"/>
    <lineage>
        <taxon>Bacteria</taxon>
        <taxon>Bacillati</taxon>
        <taxon>Bacillota</taxon>
        <taxon>Bacilli</taxon>
        <taxon>Bacillales</taxon>
        <taxon>Paenibacillaceae</taxon>
        <taxon>Cohnella</taxon>
    </lineage>
</organism>
<comment type="caution">
    <text evidence="2">The sequence shown here is derived from an EMBL/GenBank/DDBJ whole genome shotgun (WGS) entry which is preliminary data.</text>
</comment>
<dbReference type="InterPro" id="IPR016181">
    <property type="entry name" value="Acyl_CoA_acyltransferase"/>
</dbReference>
<dbReference type="AlphaFoldDB" id="A0A559JGZ1"/>
<name>A0A559JGZ1_9BACL</name>
<dbReference type="Pfam" id="PF13527">
    <property type="entry name" value="Acetyltransf_9"/>
    <property type="match status" value="1"/>
</dbReference>
<dbReference type="InterPro" id="IPR041380">
    <property type="entry name" value="Acetyltransf_17"/>
</dbReference>
<proteinExistence type="predicted"/>
<dbReference type="SUPFAM" id="SSF55729">
    <property type="entry name" value="Acyl-CoA N-acyltransferases (Nat)"/>
    <property type="match status" value="1"/>
</dbReference>
<dbReference type="Gene3D" id="3.30.1050.10">
    <property type="entry name" value="SCP2 sterol-binding domain"/>
    <property type="match status" value="1"/>
</dbReference>
<dbReference type="Pfam" id="PF13530">
    <property type="entry name" value="SCP2_2"/>
    <property type="match status" value="1"/>
</dbReference>
<evidence type="ECO:0000259" key="1">
    <source>
        <dbReference type="PROSITE" id="PS51186"/>
    </source>
</evidence>
<dbReference type="SUPFAM" id="SSF55718">
    <property type="entry name" value="SCP-like"/>
    <property type="match status" value="1"/>
</dbReference>
<dbReference type="EMBL" id="VNJJ01000007">
    <property type="protein sequence ID" value="TVX99136.1"/>
    <property type="molecule type" value="Genomic_DNA"/>
</dbReference>
<dbReference type="Gene3D" id="3.40.630.30">
    <property type="match status" value="2"/>
</dbReference>